<dbReference type="RefSeq" id="WP_251223041.1">
    <property type="nucleotide sequence ID" value="NZ_JAMBOL010000006.1"/>
</dbReference>
<dbReference type="InterPro" id="IPR029000">
    <property type="entry name" value="Cyclophilin-like_dom_sf"/>
</dbReference>
<keyword evidence="1" id="KW-0547">Nucleotide-binding</keyword>
<dbReference type="SMART" id="SM00796">
    <property type="entry name" value="AHS1"/>
    <property type="match status" value="1"/>
</dbReference>
<dbReference type="GO" id="GO:0017168">
    <property type="term" value="F:5-oxoprolinase (ATP-hydrolyzing) activity"/>
    <property type="evidence" value="ECO:0007669"/>
    <property type="project" value="UniProtKB-EC"/>
</dbReference>
<evidence type="ECO:0000256" key="3">
    <source>
        <dbReference type="ARBA" id="ARBA00022840"/>
    </source>
</evidence>
<feature type="domain" description="Carboxyltransferase" evidence="4">
    <location>
        <begin position="4"/>
        <end position="216"/>
    </location>
</feature>
<keyword evidence="6" id="KW-1185">Reference proteome</keyword>
<organism evidence="5 6">
    <name type="scientific">Halalkalibacter oceani</name>
    <dbReference type="NCBI Taxonomy" id="1653776"/>
    <lineage>
        <taxon>Bacteria</taxon>
        <taxon>Bacillati</taxon>
        <taxon>Bacillota</taxon>
        <taxon>Bacilli</taxon>
        <taxon>Bacillales</taxon>
        <taxon>Bacillaceae</taxon>
        <taxon>Halalkalibacter</taxon>
    </lineage>
</organism>
<evidence type="ECO:0000256" key="1">
    <source>
        <dbReference type="ARBA" id="ARBA00022741"/>
    </source>
</evidence>
<dbReference type="Gene3D" id="2.40.100.10">
    <property type="entry name" value="Cyclophilin-like"/>
    <property type="match status" value="1"/>
</dbReference>
<evidence type="ECO:0000259" key="4">
    <source>
        <dbReference type="SMART" id="SM00796"/>
    </source>
</evidence>
<reference evidence="5" key="1">
    <citation type="submission" date="2022-05" db="EMBL/GenBank/DDBJ databases">
        <title>Comparative Genomics of Spacecraft Associated Microbes.</title>
        <authorList>
            <person name="Tran M.T."/>
            <person name="Wright A."/>
            <person name="Seuylemezian A."/>
            <person name="Eisen J."/>
            <person name="Coil D."/>
        </authorList>
    </citation>
    <scope>NUCLEOTIDE SEQUENCE</scope>
    <source>
        <strain evidence="5">214.1.1</strain>
    </source>
</reference>
<keyword evidence="3" id="KW-0067">ATP-binding</keyword>
<sequence length="241" mass="26903">MKAINIFPFGDSALVVQLGEGVDPATHEKVQLLCAYLDDHPLEGMTEYLPAFTNVTIYYDCYHVLQDAGLDSEQLPYELFRERVQRLLEQIEPGEQVEARTVEIPVYYGGELGRDLETVARHNSLTPEDVIRIHTEGDYLTYMIGFAPGFPYLGGLSERIATPRRETPRLAIPAGTVGIAGTQTGVYPIETPGGWQLIGHTPLKLFQPDQWPPTLIQAGDRVKFKAISKDEYDQLVKEGAQ</sequence>
<evidence type="ECO:0000313" key="5">
    <source>
        <dbReference type="EMBL" id="MCM3714248.1"/>
    </source>
</evidence>
<gene>
    <name evidence="5" type="primary">pxpB</name>
    <name evidence="5" type="ORF">M3202_09130</name>
</gene>
<evidence type="ECO:0000313" key="6">
    <source>
        <dbReference type="Proteomes" id="UP001139179"/>
    </source>
</evidence>
<dbReference type="Proteomes" id="UP001139179">
    <property type="component" value="Unassembled WGS sequence"/>
</dbReference>
<dbReference type="NCBIfam" id="TIGR00370">
    <property type="entry name" value="5-oxoprolinase subunit PxpB"/>
    <property type="match status" value="1"/>
</dbReference>
<accession>A0A9X2IQ45</accession>
<comment type="caution">
    <text evidence="5">The sequence shown here is derived from an EMBL/GenBank/DDBJ whole genome shotgun (WGS) entry which is preliminary data.</text>
</comment>
<evidence type="ECO:0000256" key="2">
    <source>
        <dbReference type="ARBA" id="ARBA00022801"/>
    </source>
</evidence>
<keyword evidence="2 5" id="KW-0378">Hydrolase</keyword>
<proteinExistence type="predicted"/>
<dbReference type="PANTHER" id="PTHR34698:SF2">
    <property type="entry name" value="5-OXOPROLINASE SUBUNIT B"/>
    <property type="match status" value="1"/>
</dbReference>
<protein>
    <submittedName>
        <fullName evidence="5">5-oxoprolinase subunit PxpB</fullName>
        <ecNumber evidence="5">3.5.2.9</ecNumber>
    </submittedName>
</protein>
<dbReference type="InterPro" id="IPR003833">
    <property type="entry name" value="CT_C_D"/>
</dbReference>
<dbReference type="Pfam" id="PF02682">
    <property type="entry name" value="CT_C_D"/>
    <property type="match status" value="1"/>
</dbReference>
<dbReference type="EMBL" id="JAMBOL010000006">
    <property type="protein sequence ID" value="MCM3714248.1"/>
    <property type="molecule type" value="Genomic_DNA"/>
</dbReference>
<dbReference type="Gene3D" id="3.30.1360.40">
    <property type="match status" value="1"/>
</dbReference>
<dbReference type="PANTHER" id="PTHR34698">
    <property type="entry name" value="5-OXOPROLINASE SUBUNIT B"/>
    <property type="match status" value="1"/>
</dbReference>
<name>A0A9X2IQ45_9BACI</name>
<dbReference type="SUPFAM" id="SSF160467">
    <property type="entry name" value="PH0987 N-terminal domain-like"/>
    <property type="match status" value="1"/>
</dbReference>
<dbReference type="InterPro" id="IPR010016">
    <property type="entry name" value="PxpB"/>
</dbReference>
<dbReference type="SUPFAM" id="SSF50891">
    <property type="entry name" value="Cyclophilin-like"/>
    <property type="match status" value="1"/>
</dbReference>
<dbReference type="AlphaFoldDB" id="A0A9X2IQ45"/>
<dbReference type="EC" id="3.5.2.9" evidence="5"/>
<dbReference type="GO" id="GO:0005524">
    <property type="term" value="F:ATP binding"/>
    <property type="evidence" value="ECO:0007669"/>
    <property type="project" value="UniProtKB-KW"/>
</dbReference>